<dbReference type="InterPro" id="IPR036388">
    <property type="entry name" value="WH-like_DNA-bd_sf"/>
</dbReference>
<dbReference type="SUPFAM" id="SSF46785">
    <property type="entry name" value="Winged helix' DNA-binding domain"/>
    <property type="match status" value="1"/>
</dbReference>
<evidence type="ECO:0000313" key="7">
    <source>
        <dbReference type="EMBL" id="EXB54962.1"/>
    </source>
</evidence>
<evidence type="ECO:0000256" key="1">
    <source>
        <dbReference type="ARBA" id="ARBA00022603"/>
    </source>
</evidence>
<protein>
    <submittedName>
        <fullName evidence="7">Isoflavone-7-O-methyltransferase 8</fullName>
    </submittedName>
</protein>
<keyword evidence="1 7" id="KW-0489">Methyltransferase</keyword>
<dbReference type="SUPFAM" id="SSF53335">
    <property type="entry name" value="S-adenosyl-L-methionine-dependent methyltransferases"/>
    <property type="match status" value="1"/>
</dbReference>
<dbReference type="EMBL" id="KE344217">
    <property type="protein sequence ID" value="EXB54962.1"/>
    <property type="molecule type" value="Genomic_DNA"/>
</dbReference>
<dbReference type="Gene3D" id="1.10.10.10">
    <property type="entry name" value="Winged helix-like DNA-binding domain superfamily/Winged helix DNA-binding domain"/>
    <property type="match status" value="1"/>
</dbReference>
<keyword evidence="2 7" id="KW-0808">Transferase</keyword>
<feature type="domain" description="O-methyltransferase dimerisation" evidence="6">
    <location>
        <begin position="29"/>
        <end position="113"/>
    </location>
</feature>
<dbReference type="GO" id="GO:0046983">
    <property type="term" value="F:protein dimerization activity"/>
    <property type="evidence" value="ECO:0007669"/>
    <property type="project" value="InterPro"/>
</dbReference>
<dbReference type="InterPro" id="IPR036390">
    <property type="entry name" value="WH_DNA-bd_sf"/>
</dbReference>
<dbReference type="GO" id="GO:0009717">
    <property type="term" value="P:isoflavonoid biosynthetic process"/>
    <property type="evidence" value="ECO:0007669"/>
    <property type="project" value="UniProtKB-ARBA"/>
</dbReference>
<proteinExistence type="predicted"/>
<dbReference type="Pfam" id="PF00891">
    <property type="entry name" value="Methyltransf_2"/>
    <property type="match status" value="1"/>
</dbReference>
<organism evidence="7 8">
    <name type="scientific">Morus notabilis</name>
    <dbReference type="NCBI Taxonomy" id="981085"/>
    <lineage>
        <taxon>Eukaryota</taxon>
        <taxon>Viridiplantae</taxon>
        <taxon>Streptophyta</taxon>
        <taxon>Embryophyta</taxon>
        <taxon>Tracheophyta</taxon>
        <taxon>Spermatophyta</taxon>
        <taxon>Magnoliopsida</taxon>
        <taxon>eudicotyledons</taxon>
        <taxon>Gunneridae</taxon>
        <taxon>Pentapetalae</taxon>
        <taxon>rosids</taxon>
        <taxon>fabids</taxon>
        <taxon>Rosales</taxon>
        <taxon>Moraceae</taxon>
        <taxon>Moreae</taxon>
        <taxon>Morus</taxon>
    </lineage>
</organism>
<dbReference type="Proteomes" id="UP000030645">
    <property type="component" value="Unassembled WGS sequence"/>
</dbReference>
<dbReference type="eggNOG" id="KOG3178">
    <property type="taxonomic scope" value="Eukaryota"/>
</dbReference>
<dbReference type="CDD" id="cd02440">
    <property type="entry name" value="AdoMet_MTases"/>
    <property type="match status" value="1"/>
</dbReference>
<evidence type="ECO:0000313" key="8">
    <source>
        <dbReference type="Proteomes" id="UP000030645"/>
    </source>
</evidence>
<accession>W9QV03</accession>
<dbReference type="InterPro" id="IPR001077">
    <property type="entry name" value="COMT_C"/>
</dbReference>
<dbReference type="InterPro" id="IPR029063">
    <property type="entry name" value="SAM-dependent_MTases_sf"/>
</dbReference>
<dbReference type="OrthoDB" id="2410195at2759"/>
<dbReference type="STRING" id="981085.W9QV03"/>
<dbReference type="KEGG" id="mnt:21393832"/>
<dbReference type="FunFam" id="1.10.10.10:FF:000213">
    <property type="entry name" value="Coniferyl alcohol 9-O-methyltransferase"/>
    <property type="match status" value="1"/>
</dbReference>
<dbReference type="Gene3D" id="3.40.50.150">
    <property type="entry name" value="Vaccinia Virus protein VP39"/>
    <property type="match status" value="1"/>
</dbReference>
<gene>
    <name evidence="7" type="ORF">L484_010542</name>
</gene>
<dbReference type="PROSITE" id="PS51683">
    <property type="entry name" value="SAM_OMT_II"/>
    <property type="match status" value="1"/>
</dbReference>
<evidence type="ECO:0000256" key="2">
    <source>
        <dbReference type="ARBA" id="ARBA00022679"/>
    </source>
</evidence>
<reference evidence="8" key="1">
    <citation type="submission" date="2013-01" db="EMBL/GenBank/DDBJ databases">
        <title>Draft Genome Sequence of a Mulberry Tree, Morus notabilis C.K. Schneid.</title>
        <authorList>
            <person name="He N."/>
            <person name="Zhao S."/>
        </authorList>
    </citation>
    <scope>NUCLEOTIDE SEQUENCE</scope>
</reference>
<name>W9QV03_9ROSA</name>
<dbReference type="GO" id="GO:0008757">
    <property type="term" value="F:S-adenosylmethionine-dependent methyltransferase activity"/>
    <property type="evidence" value="ECO:0007669"/>
    <property type="project" value="UniProtKB-ARBA"/>
</dbReference>
<evidence type="ECO:0000256" key="3">
    <source>
        <dbReference type="ARBA" id="ARBA00022691"/>
    </source>
</evidence>
<evidence type="ECO:0000259" key="6">
    <source>
        <dbReference type="Pfam" id="PF08100"/>
    </source>
</evidence>
<dbReference type="InterPro" id="IPR016461">
    <property type="entry name" value="COMT-like"/>
</dbReference>
<dbReference type="PANTHER" id="PTHR11746">
    <property type="entry name" value="O-METHYLTRANSFERASE"/>
    <property type="match status" value="1"/>
</dbReference>
<dbReference type="PIRSF" id="PIRSF005739">
    <property type="entry name" value="O-mtase"/>
    <property type="match status" value="1"/>
</dbReference>
<dbReference type="GO" id="GO:0008171">
    <property type="term" value="F:O-methyltransferase activity"/>
    <property type="evidence" value="ECO:0007669"/>
    <property type="project" value="InterPro"/>
</dbReference>
<feature type="active site" description="Proton acceptor" evidence="4">
    <location>
        <position position="268"/>
    </location>
</feature>
<dbReference type="GO" id="GO:0032259">
    <property type="term" value="P:methylation"/>
    <property type="evidence" value="ECO:0007669"/>
    <property type="project" value="UniProtKB-KW"/>
</dbReference>
<keyword evidence="8" id="KW-1185">Reference proteome</keyword>
<evidence type="ECO:0000256" key="4">
    <source>
        <dbReference type="PIRSR" id="PIRSR005739-1"/>
    </source>
</evidence>
<evidence type="ECO:0000259" key="5">
    <source>
        <dbReference type="Pfam" id="PF00891"/>
    </source>
</evidence>
<dbReference type="InterPro" id="IPR012967">
    <property type="entry name" value="COMT_dimerisation"/>
</dbReference>
<feature type="domain" description="O-methyltransferase C-terminal" evidence="5">
    <location>
        <begin position="134"/>
        <end position="343"/>
    </location>
</feature>
<sequence length="363" mass="40670">MSKSDDNEMMSSSELLQAFSLLRSCSISHIKSMSLKCAIELGIPYIIHNHGQRAITFSKLIESLPVHPSKTHCIYRIMRLLVHSGFFATQKPDQEEEEEAYTLTNASRLLLTDTPVNMESYFLLPLLPQMIGPWQSLSTWLQSNDHTLFKTVYGGTIWDQLADDPELNYRFNEAMASDSRLISKVILDSEYIRVFEGLKCLVDVGGGSGTLAKAIANTFPHMKCTVFDLPHVVANVQGTTDNLSFIGGNMFSDPIPPADAILLKMIMHNWNDEDGSRILKRCREAILSNGNGGKVIVIDTVIGNEKTQDLTETKLCNDVIMMTLTGKERSLMQWEKLILTAQFSHYKITPIFGSVNSIIEVYP</sequence>
<dbReference type="FunFam" id="3.40.50.150:FF:000057">
    <property type="entry name" value="O-methyltransferase ZRP4"/>
    <property type="match status" value="1"/>
</dbReference>
<dbReference type="Pfam" id="PF08100">
    <property type="entry name" value="Dimerisation"/>
    <property type="match status" value="1"/>
</dbReference>
<keyword evidence="3" id="KW-0949">S-adenosyl-L-methionine</keyword>
<dbReference type="AlphaFoldDB" id="W9QV03"/>